<keyword evidence="5" id="KW-1185">Reference proteome</keyword>
<reference evidence="4 5" key="1">
    <citation type="submission" date="2023-11" db="EMBL/GenBank/DDBJ databases">
        <authorList>
            <person name="Okamura Y."/>
        </authorList>
    </citation>
    <scope>NUCLEOTIDE SEQUENCE [LARGE SCALE GENOMIC DNA]</scope>
</reference>
<comment type="caution">
    <text evidence="4">The sequence shown here is derived from an EMBL/GenBank/DDBJ whole genome shotgun (WGS) entry which is preliminary data.</text>
</comment>
<dbReference type="EMBL" id="CAVLEF010000088">
    <property type="protein sequence ID" value="CAK1550765.1"/>
    <property type="molecule type" value="Genomic_DNA"/>
</dbReference>
<dbReference type="PANTHER" id="PTHR11559">
    <property type="entry name" value="CARBOXYLESTERASE"/>
    <property type="match status" value="1"/>
</dbReference>
<dbReference type="InterPro" id="IPR050309">
    <property type="entry name" value="Type-B_Carboxylest/Lipase"/>
</dbReference>
<evidence type="ECO:0000259" key="3">
    <source>
        <dbReference type="Pfam" id="PF00135"/>
    </source>
</evidence>
<dbReference type="Gene3D" id="3.40.50.1820">
    <property type="entry name" value="alpha/beta hydrolase"/>
    <property type="match status" value="1"/>
</dbReference>
<feature type="chain" id="PRO_5043897864" description="Carboxylesterase type B domain-containing protein" evidence="2">
    <location>
        <begin position="19"/>
        <end position="571"/>
    </location>
</feature>
<sequence>MIIALILGLAMCIPICDTKSVLVKLNNSFIVGKHCHTLFDKKPYVGFYNIPYAEPPLKELRFKPPILLVDWLSQKTPYVYYNKETRRSPYFEEDCLYLSIFTPLTSNRKPVLIWLHDYSFWHGPDFFIDEEIVVVTVSFRKGIFGFLNTKDDIAEGNMGAKDIITAIKWLKVNIRFFNGDPERITVAGAGEAGTPVASMLLAPVATNLVSGVILLSGNALSPADYNDKNDLILNKLYNKLGGFKKFNGKDLCELLINVTVDKLLSASRGLFDSSEVRDNQRLINPFGCSLEMASKNPFMKRTPIEMYQRKAVNNVPVLIGYTSLQSLYKLKGLATNRQVLRSIDSNFQYLLPFEGKAEEYNSKKYKEIKKHIMQFYFLNGTIGERSLRRYAKYLTDIEIFPVVRQAVLQSNISSCPVYLYRFAFKGSLNIGWRNFVPNLNWSGATLDDEICYLFKCKSLNHVYTRLDSSERDFIKKFVRLLSNFIRLGNPTPQNKDKILHNLHWISLTKKHSTSTLKALNIGKRIRMRDLPEEDRIALLEAKVKAFSCPNPSTSLIASDYSNRIADSLWQP</sequence>
<evidence type="ECO:0000256" key="1">
    <source>
        <dbReference type="ARBA" id="ARBA00023180"/>
    </source>
</evidence>
<keyword evidence="1" id="KW-0325">Glycoprotein</keyword>
<gene>
    <name evidence="4" type="ORF">LNINA_LOCUS9961</name>
</gene>
<dbReference type="AlphaFoldDB" id="A0AAV1JN06"/>
<organism evidence="4 5">
    <name type="scientific">Leptosia nina</name>
    <dbReference type="NCBI Taxonomy" id="320188"/>
    <lineage>
        <taxon>Eukaryota</taxon>
        <taxon>Metazoa</taxon>
        <taxon>Ecdysozoa</taxon>
        <taxon>Arthropoda</taxon>
        <taxon>Hexapoda</taxon>
        <taxon>Insecta</taxon>
        <taxon>Pterygota</taxon>
        <taxon>Neoptera</taxon>
        <taxon>Endopterygota</taxon>
        <taxon>Lepidoptera</taxon>
        <taxon>Glossata</taxon>
        <taxon>Ditrysia</taxon>
        <taxon>Papilionoidea</taxon>
        <taxon>Pieridae</taxon>
        <taxon>Pierinae</taxon>
        <taxon>Leptosia</taxon>
    </lineage>
</organism>
<dbReference type="SUPFAM" id="SSF53474">
    <property type="entry name" value="alpha/beta-Hydrolases"/>
    <property type="match status" value="1"/>
</dbReference>
<feature type="domain" description="Carboxylesterase type B" evidence="3">
    <location>
        <begin position="22"/>
        <end position="511"/>
    </location>
</feature>
<evidence type="ECO:0000313" key="4">
    <source>
        <dbReference type="EMBL" id="CAK1550765.1"/>
    </source>
</evidence>
<evidence type="ECO:0000313" key="5">
    <source>
        <dbReference type="Proteomes" id="UP001497472"/>
    </source>
</evidence>
<dbReference type="InterPro" id="IPR019819">
    <property type="entry name" value="Carboxylesterase_B_CS"/>
</dbReference>
<dbReference type="PROSITE" id="PS00941">
    <property type="entry name" value="CARBOXYLESTERASE_B_2"/>
    <property type="match status" value="1"/>
</dbReference>
<proteinExistence type="predicted"/>
<dbReference type="InterPro" id="IPR029058">
    <property type="entry name" value="AB_hydrolase_fold"/>
</dbReference>
<keyword evidence="2" id="KW-0732">Signal</keyword>
<accession>A0AAV1JN06</accession>
<dbReference type="Proteomes" id="UP001497472">
    <property type="component" value="Unassembled WGS sequence"/>
</dbReference>
<evidence type="ECO:0000256" key="2">
    <source>
        <dbReference type="SAM" id="SignalP"/>
    </source>
</evidence>
<feature type="signal peptide" evidence="2">
    <location>
        <begin position="1"/>
        <end position="18"/>
    </location>
</feature>
<protein>
    <recommendedName>
        <fullName evidence="3">Carboxylesterase type B domain-containing protein</fullName>
    </recommendedName>
</protein>
<name>A0AAV1JN06_9NEOP</name>
<dbReference type="Pfam" id="PF00135">
    <property type="entry name" value="COesterase"/>
    <property type="match status" value="1"/>
</dbReference>
<dbReference type="InterPro" id="IPR002018">
    <property type="entry name" value="CarbesteraseB"/>
</dbReference>